<keyword evidence="1" id="KW-0418">Kinase</keyword>
<dbReference type="Gene3D" id="3.40.50.300">
    <property type="entry name" value="P-loop containing nucleotide triphosphate hydrolases"/>
    <property type="match status" value="2"/>
</dbReference>
<keyword evidence="1" id="KW-0808">Transferase</keyword>
<name>A0A853CTA4_9MICO</name>
<evidence type="ECO:0000313" key="1">
    <source>
        <dbReference type="EMBL" id="NYJ21845.1"/>
    </source>
</evidence>
<accession>A0A853CTA4</accession>
<gene>
    <name evidence="1" type="ORF">HNR13_000132</name>
</gene>
<evidence type="ECO:0000313" key="2">
    <source>
        <dbReference type="Proteomes" id="UP000578352"/>
    </source>
</evidence>
<protein>
    <submittedName>
        <fullName evidence="1">Pantothenate kinase</fullName>
    </submittedName>
</protein>
<organism evidence="1 2">
    <name type="scientific">Leifsonia shinshuensis</name>
    <dbReference type="NCBI Taxonomy" id="150026"/>
    <lineage>
        <taxon>Bacteria</taxon>
        <taxon>Bacillati</taxon>
        <taxon>Actinomycetota</taxon>
        <taxon>Actinomycetes</taxon>
        <taxon>Micrococcales</taxon>
        <taxon>Microbacteriaceae</taxon>
        <taxon>Leifsonia</taxon>
    </lineage>
</organism>
<dbReference type="SUPFAM" id="SSF52540">
    <property type="entry name" value="P-loop containing nucleoside triphosphate hydrolases"/>
    <property type="match status" value="1"/>
</dbReference>
<dbReference type="PANTHER" id="PTHR10285">
    <property type="entry name" value="URIDINE KINASE"/>
    <property type="match status" value="1"/>
</dbReference>
<dbReference type="GO" id="GO:0016301">
    <property type="term" value="F:kinase activity"/>
    <property type="evidence" value="ECO:0007669"/>
    <property type="project" value="UniProtKB-KW"/>
</dbReference>
<sequence length="223" mass="23659">MQPEIPPPDVDALARRALDLVPAGAGRAIVGIAGSPGSGKTTLARAVVDAVNERAGMPIAAYLPMDGFHLADATLEALGRHDRKGAIDTFDGWGFVALLERVLAEQDHPVYAPAFDRSVGEPIAGSLAVLPETRLVVVEGNYLLAPTEPWGRLRPLLAETWFVATPEEERLRRLVDRHTRHGRTPDAARAWAHDVDGANARLIEPTAASATLIVDGGLPVGAA</sequence>
<dbReference type="RefSeq" id="WP_246312689.1">
    <property type="nucleotide sequence ID" value="NZ_BAABEH010000001.1"/>
</dbReference>
<dbReference type="NCBIfam" id="NF006743">
    <property type="entry name" value="PRK09270.1-2"/>
    <property type="match status" value="1"/>
</dbReference>
<dbReference type="InterPro" id="IPR027417">
    <property type="entry name" value="P-loop_NTPase"/>
</dbReference>
<dbReference type="EMBL" id="JACCFL010000001">
    <property type="protein sequence ID" value="NYJ21845.1"/>
    <property type="molecule type" value="Genomic_DNA"/>
</dbReference>
<dbReference type="Proteomes" id="UP000578352">
    <property type="component" value="Unassembled WGS sequence"/>
</dbReference>
<comment type="caution">
    <text evidence="1">The sequence shown here is derived from an EMBL/GenBank/DDBJ whole genome shotgun (WGS) entry which is preliminary data.</text>
</comment>
<reference evidence="1 2" key="1">
    <citation type="submission" date="2020-07" db="EMBL/GenBank/DDBJ databases">
        <title>Sequencing the genomes of 1000 actinobacteria strains.</title>
        <authorList>
            <person name="Klenk H.-P."/>
        </authorList>
    </citation>
    <scope>NUCLEOTIDE SEQUENCE [LARGE SCALE GENOMIC DNA]</scope>
    <source>
        <strain evidence="1 2">DSM 15165</strain>
    </source>
</reference>
<proteinExistence type="predicted"/>
<dbReference type="AlphaFoldDB" id="A0A853CTA4"/>